<evidence type="ECO:0000256" key="1">
    <source>
        <dbReference type="SAM" id="MobiDB-lite"/>
    </source>
</evidence>
<name>A0ABQ3TTE5_STRHY</name>
<gene>
    <name evidence="2" type="ORF">TPA0910_09810</name>
</gene>
<organism evidence="2 3">
    <name type="scientific">Streptomyces hygroscopicus</name>
    <dbReference type="NCBI Taxonomy" id="1912"/>
    <lineage>
        <taxon>Bacteria</taxon>
        <taxon>Bacillati</taxon>
        <taxon>Actinomycetota</taxon>
        <taxon>Actinomycetes</taxon>
        <taxon>Kitasatosporales</taxon>
        <taxon>Streptomycetaceae</taxon>
        <taxon>Streptomyces</taxon>
        <taxon>Streptomyces violaceusniger group</taxon>
    </lineage>
</organism>
<sequence length="84" mass="8440">MARATVCDMGVPQFLSGELLPDSSSSKVITCRAAGSVAERSGGGRRTARRSGLGWGPGHPGGVALIGPAYGCRPPDDDGTPASK</sequence>
<proteinExistence type="predicted"/>
<protein>
    <submittedName>
        <fullName evidence="2">Uncharacterized protein</fullName>
    </submittedName>
</protein>
<keyword evidence="3" id="KW-1185">Reference proteome</keyword>
<evidence type="ECO:0000313" key="3">
    <source>
        <dbReference type="Proteomes" id="UP001054854"/>
    </source>
</evidence>
<dbReference type="Proteomes" id="UP001054854">
    <property type="component" value="Unassembled WGS sequence"/>
</dbReference>
<dbReference type="EMBL" id="BNEK01000002">
    <property type="protein sequence ID" value="GHJ26548.1"/>
    <property type="molecule type" value="Genomic_DNA"/>
</dbReference>
<feature type="region of interest" description="Disordered" evidence="1">
    <location>
        <begin position="40"/>
        <end position="60"/>
    </location>
</feature>
<reference evidence="2" key="1">
    <citation type="submission" date="2024-05" db="EMBL/GenBank/DDBJ databases">
        <title>Whole genome shotgun sequence of Streptomyces hygroscopicus NBRC 113678.</title>
        <authorList>
            <person name="Komaki H."/>
            <person name="Tamura T."/>
        </authorList>
    </citation>
    <scope>NUCLEOTIDE SEQUENCE</scope>
    <source>
        <strain evidence="2">N11-34</strain>
    </source>
</reference>
<comment type="caution">
    <text evidence="2">The sequence shown here is derived from an EMBL/GenBank/DDBJ whole genome shotgun (WGS) entry which is preliminary data.</text>
</comment>
<evidence type="ECO:0000313" key="2">
    <source>
        <dbReference type="EMBL" id="GHJ26548.1"/>
    </source>
</evidence>
<accession>A0ABQ3TTE5</accession>